<keyword evidence="2" id="KW-0812">Transmembrane</keyword>
<reference evidence="4" key="1">
    <citation type="submission" date="2022-06" db="EMBL/GenBank/DDBJ databases">
        <title>Gramella sediminis sp. nov., isolated from deep-sea sediment of the Indian Ocean.</title>
        <authorList>
            <person name="Yang L."/>
        </authorList>
    </citation>
    <scope>NUCLEOTIDE SEQUENCE</scope>
    <source>
        <strain evidence="4">HMD3159</strain>
    </source>
</reference>
<dbReference type="CDD" id="cd07341">
    <property type="entry name" value="M56_BlaR1_MecR1_like"/>
    <property type="match status" value="1"/>
</dbReference>
<dbReference type="PANTHER" id="PTHR34978:SF3">
    <property type="entry name" value="SLR0241 PROTEIN"/>
    <property type="match status" value="1"/>
</dbReference>
<feature type="transmembrane region" description="Helical" evidence="2">
    <location>
        <begin position="6"/>
        <end position="27"/>
    </location>
</feature>
<keyword evidence="5" id="KW-1185">Reference proteome</keyword>
<dbReference type="SUPFAM" id="SSF56935">
    <property type="entry name" value="Porins"/>
    <property type="match status" value="1"/>
</dbReference>
<feature type="transmembrane region" description="Helical" evidence="2">
    <location>
        <begin position="39"/>
        <end position="60"/>
    </location>
</feature>
<dbReference type="RefSeq" id="WP_252111841.1">
    <property type="nucleotide sequence ID" value="NZ_JAMSCK010000002.1"/>
</dbReference>
<name>A0ABT0Z071_9FLAO</name>
<evidence type="ECO:0000313" key="5">
    <source>
        <dbReference type="Proteomes" id="UP001155077"/>
    </source>
</evidence>
<gene>
    <name evidence="4" type="ORF">NE848_07000</name>
</gene>
<dbReference type="InterPro" id="IPR037066">
    <property type="entry name" value="Plug_dom_sf"/>
</dbReference>
<comment type="caution">
    <text evidence="4">The sequence shown here is derived from an EMBL/GenBank/DDBJ whole genome shotgun (WGS) entry which is preliminary data.</text>
</comment>
<sequence length="695" mass="79038">MMENLLIYIFKTSALLGIFYLCYLFLLKKETSFQLNRKFLIAGIIMAAVLPSIYFTKVIYIQASTSSLDFIPDTSEMMNTPVETQIDWWQISGIVYLLVTGFFLLRLSLQLTSVLNMILTNKKVKQGGFNYLKIKQNQLPFSFFNFIVFNPANHSARELDLILEHEKVHARQWHSADILLVNLASCILWFNPFAWFYKRSVEQNLEFIADRETVNNKAQIKEYQHALVKVSIADLKPALTNHFYQSFIKKRILMLNKKSSTNSPAWKLGLLMPLLLAFMLFFNVKTEAQVVENEESKSTPEQVQAEEPEHELEFQAEEEIELEEEIEEPEEVEVEVVEAPEVEREVINAPRHKPTRELGNNPLYVLNGKQFKASKLSNKYIGLDSELEVLIGEQALNRYGEDARNGVIIIPNAEIIRNFDKEMKDIREKDHFNGRYILVGNDGKPNFVNLNAGNRLSPPRAVHFASTNSGKPVYAVRNVRTWKTRTVPNAKNTYVVRNIRSTESNSDENHTYEFRSGNTKTMSYSLSGNAPVTYSAGSNVNIITQDGEPLYVVDGEVQDKDFDKNSLKPNDIAHINVLKGKAAIEKYGKKAKDGVIEIHTKDSDYSASTQKLIKIHAQMSDSELEATKTKLKEMTGIELTIDNISRNDGLITSIRVRSELDGKQISNGHFEDTNSIPNIYVGLVNGKAVVKSTRD</sequence>
<proteinExistence type="predicted"/>
<protein>
    <recommendedName>
        <fullName evidence="3">Peptidase M56 domain-containing protein</fullName>
    </recommendedName>
</protein>
<feature type="transmembrane region" description="Helical" evidence="2">
    <location>
        <begin position="88"/>
        <end position="109"/>
    </location>
</feature>
<organism evidence="4 5">
    <name type="scientific">Gramella jeungdoensis</name>
    <dbReference type="NCBI Taxonomy" id="708091"/>
    <lineage>
        <taxon>Bacteria</taxon>
        <taxon>Pseudomonadati</taxon>
        <taxon>Bacteroidota</taxon>
        <taxon>Flavobacteriia</taxon>
        <taxon>Flavobacteriales</taxon>
        <taxon>Flavobacteriaceae</taxon>
        <taxon>Christiangramia</taxon>
    </lineage>
</organism>
<dbReference type="InterPro" id="IPR052173">
    <property type="entry name" value="Beta-lactam_resp_regulator"/>
</dbReference>
<keyword evidence="2" id="KW-0472">Membrane</keyword>
<accession>A0ABT0Z071</accession>
<feature type="region of interest" description="Disordered" evidence="1">
    <location>
        <begin position="292"/>
        <end position="311"/>
    </location>
</feature>
<evidence type="ECO:0000313" key="4">
    <source>
        <dbReference type="EMBL" id="MCM8569118.1"/>
    </source>
</evidence>
<feature type="domain" description="Peptidase M56" evidence="3">
    <location>
        <begin position="153"/>
        <end position="255"/>
    </location>
</feature>
<feature type="transmembrane region" description="Helical" evidence="2">
    <location>
        <begin position="178"/>
        <end position="197"/>
    </location>
</feature>
<keyword evidence="2" id="KW-1133">Transmembrane helix</keyword>
<evidence type="ECO:0000256" key="2">
    <source>
        <dbReference type="SAM" id="Phobius"/>
    </source>
</evidence>
<dbReference type="Pfam" id="PF05569">
    <property type="entry name" value="Peptidase_M56"/>
    <property type="match status" value="1"/>
</dbReference>
<dbReference type="Gene3D" id="2.170.130.10">
    <property type="entry name" value="TonB-dependent receptor, plug domain"/>
    <property type="match status" value="1"/>
</dbReference>
<dbReference type="Proteomes" id="UP001155077">
    <property type="component" value="Unassembled WGS sequence"/>
</dbReference>
<evidence type="ECO:0000256" key="1">
    <source>
        <dbReference type="SAM" id="MobiDB-lite"/>
    </source>
</evidence>
<evidence type="ECO:0000259" key="3">
    <source>
        <dbReference type="Pfam" id="PF05569"/>
    </source>
</evidence>
<dbReference type="EMBL" id="JAMSCK010000002">
    <property type="protein sequence ID" value="MCM8569118.1"/>
    <property type="molecule type" value="Genomic_DNA"/>
</dbReference>
<dbReference type="PANTHER" id="PTHR34978">
    <property type="entry name" value="POSSIBLE SENSOR-TRANSDUCER PROTEIN BLAR"/>
    <property type="match status" value="1"/>
</dbReference>
<dbReference type="InterPro" id="IPR008756">
    <property type="entry name" value="Peptidase_M56"/>
</dbReference>